<dbReference type="GO" id="GO:0008417">
    <property type="term" value="F:fucosyltransferase activity"/>
    <property type="evidence" value="ECO:0007669"/>
    <property type="project" value="TreeGrafter"/>
</dbReference>
<evidence type="ECO:0000259" key="1">
    <source>
        <dbReference type="Pfam" id="PF00535"/>
    </source>
</evidence>
<dbReference type="Gene3D" id="3.90.550.10">
    <property type="entry name" value="Spore Coat Polysaccharide Biosynthesis Protein SpsA, Chain A"/>
    <property type="match status" value="1"/>
</dbReference>
<dbReference type="Pfam" id="PF00535">
    <property type="entry name" value="Glycos_transf_2"/>
    <property type="match status" value="1"/>
</dbReference>
<feature type="domain" description="Glycosyltransferase 2-like" evidence="1">
    <location>
        <begin position="3"/>
        <end position="148"/>
    </location>
</feature>
<evidence type="ECO:0000313" key="3">
    <source>
        <dbReference type="Proteomes" id="UP000239920"/>
    </source>
</evidence>
<dbReference type="RefSeq" id="WP_104687918.1">
    <property type="nucleotide sequence ID" value="NZ_JBKTHY010000003.1"/>
</dbReference>
<dbReference type="Proteomes" id="UP000239920">
    <property type="component" value="Unassembled WGS sequence"/>
</dbReference>
<dbReference type="PANTHER" id="PTHR22916:SF69">
    <property type="entry name" value="BIFUNCTIONAL GLYCOSYLTRANSFERASE PGTA"/>
    <property type="match status" value="1"/>
</dbReference>
<accession>A0A2J6NPU7</accession>
<reference evidence="2 3" key="1">
    <citation type="submission" date="2017-09" db="EMBL/GenBank/DDBJ databases">
        <title>Bacterial strain isolated from the female urinary microbiota.</title>
        <authorList>
            <person name="Thomas-White K."/>
            <person name="Kumar N."/>
            <person name="Forster S."/>
            <person name="Putonti C."/>
            <person name="Lawley T."/>
            <person name="Wolfe A.J."/>
        </authorList>
    </citation>
    <scope>NUCLEOTIDE SEQUENCE [LARGE SCALE GENOMIC DNA]</scope>
    <source>
        <strain evidence="2 3">UMB0683</strain>
    </source>
</reference>
<gene>
    <name evidence="2" type="ORF">CK797_00760</name>
</gene>
<dbReference type="AlphaFoldDB" id="A0A2J6NPU7"/>
<dbReference type="SUPFAM" id="SSF53448">
    <property type="entry name" value="Nucleotide-diphospho-sugar transferases"/>
    <property type="match status" value="1"/>
</dbReference>
<protein>
    <recommendedName>
        <fullName evidence="1">Glycosyltransferase 2-like domain-containing protein</fullName>
    </recommendedName>
</protein>
<proteinExistence type="predicted"/>
<comment type="caution">
    <text evidence="2">The sequence shown here is derived from an EMBL/GenBank/DDBJ whole genome shotgun (WGS) entry which is preliminary data.</text>
</comment>
<organism evidence="2 3">
    <name type="scientific">Limosilactobacillus pontis</name>
    <dbReference type="NCBI Taxonomy" id="35787"/>
    <lineage>
        <taxon>Bacteria</taxon>
        <taxon>Bacillati</taxon>
        <taxon>Bacillota</taxon>
        <taxon>Bacilli</taxon>
        <taxon>Lactobacillales</taxon>
        <taxon>Lactobacillaceae</taxon>
        <taxon>Limosilactobacillus</taxon>
    </lineage>
</organism>
<dbReference type="PANTHER" id="PTHR22916">
    <property type="entry name" value="GLYCOSYLTRANSFERASE"/>
    <property type="match status" value="1"/>
</dbReference>
<dbReference type="InterPro" id="IPR029044">
    <property type="entry name" value="Nucleotide-diphossugar_trans"/>
</dbReference>
<dbReference type="InterPro" id="IPR001173">
    <property type="entry name" value="Glyco_trans_2-like"/>
</dbReference>
<evidence type="ECO:0000313" key="2">
    <source>
        <dbReference type="EMBL" id="PMB83357.1"/>
    </source>
</evidence>
<dbReference type="EMBL" id="PNFV01000001">
    <property type="protein sequence ID" value="PMB83357.1"/>
    <property type="molecule type" value="Genomic_DNA"/>
</dbReference>
<name>A0A2J6NPU7_9LACO</name>
<dbReference type="OrthoDB" id="9815829at2"/>
<sequence>MISVIMSTYNEPLSLIIESLNSIMNQTYTNLEILVCLDNPASKNNNKIIEFTKKDSRIKIMRNLVNLGLPKTLNRLIEASHGDYIARMDADDIAINTRLEDELKFLQRNHLDLVASNVSDMDMDGNNSGIITGYPQRDKRIKEYLKYGDCMPHPTWLGTREIFLRLKGYRDINACEDYDFILRGAVDGFRYGVYTKPLLRYRINDLSISHTNNIDQIVTSIYLQAMYSQKEIPSINDIESFKRKPEGKKLRSDIVDYFNIIKYSNKSVILRSTDRVKLLCTNSFARRELKNKFLRNIIRKEK</sequence>